<dbReference type="PANTHER" id="PTHR13318">
    <property type="entry name" value="PARTNER OF PAIRED, ISOFORM B-RELATED"/>
    <property type="match status" value="1"/>
</dbReference>
<dbReference type="STRING" id="133383.A0A1R0GWA4"/>
<keyword evidence="3" id="KW-1185">Reference proteome</keyword>
<dbReference type="GO" id="GO:0016874">
    <property type="term" value="F:ligase activity"/>
    <property type="evidence" value="ECO:0007669"/>
    <property type="project" value="UniProtKB-KW"/>
</dbReference>
<reference evidence="2 3" key="1">
    <citation type="journal article" date="2016" name="Mol. Biol. Evol.">
        <title>Genome-Wide Survey of Gut Fungi (Harpellales) Reveals the First Horizontally Transferred Ubiquitin Gene from a Mosquito Host.</title>
        <authorList>
            <person name="Wang Y."/>
            <person name="White M.M."/>
            <person name="Kvist S."/>
            <person name="Moncalvo J.M."/>
        </authorList>
    </citation>
    <scope>NUCLEOTIDE SEQUENCE [LARGE SCALE GENOMIC DNA]</scope>
    <source>
        <strain evidence="2 3">ALG-7-W6</strain>
    </source>
</reference>
<dbReference type="Gene3D" id="1.20.1280.50">
    <property type="match status" value="1"/>
</dbReference>
<dbReference type="CDD" id="cd09917">
    <property type="entry name" value="F-box_SF"/>
    <property type="match status" value="1"/>
</dbReference>
<dbReference type="SUPFAM" id="SSF81383">
    <property type="entry name" value="F-box domain"/>
    <property type="match status" value="1"/>
</dbReference>
<dbReference type="OrthoDB" id="10257471at2759"/>
<keyword evidence="2" id="KW-0436">Ligase</keyword>
<dbReference type="SUPFAM" id="SSF52047">
    <property type="entry name" value="RNI-like"/>
    <property type="match status" value="1"/>
</dbReference>
<dbReference type="AlphaFoldDB" id="A0A1R0GWA4"/>
<dbReference type="InterPro" id="IPR032675">
    <property type="entry name" value="LRR_dom_sf"/>
</dbReference>
<sequence length="649" mass="72443">MMTNSSIDDSTDADFRNINANDNGKIGLSSNLSHSLALFNSDKVPEISIPSIPSKPHSFTEAKHIYLSPLNFEGNISKKLSSDIFTKAPKFLNSLTNAYYTKSKVLDLNPDILERIFKCLSQTDLKSASLVCHFWNQTSVPLLWKRVIVPLDKRKLSAMKPILNNYGRFVKSALIVPPIEILTASTGPSGILNIPVAGSKKRNDSWSLPRPLFRSDSVSSMQSLSGRSPLISHIKNSSVTKSPYLSRKSSLDDFKFPQKSLFPNSEDCSGSHHRRLGSSSRIDYDDSNMLFYNSDSDSANYESSSTFKSYSNFQTSSNYQNDFPLATDDLSMNNEDRISFEQQMLMESQRQMHNHSSLSNSSRGTIPIPGTPGVGNLMGTEASSSPSFFSKLNIDSSLNGSMGSSSIYSSRSIIVTRSTVIRLQQIMECYCPNITDLTILNPNGIPSHDLRIEFLECLFSIYPNLMYLNLTDFIMWDSKAMRLISSHLNNLRSLDVTNRVELTDDDFDSVIRNCHNLSELHLRATNITDLTIKSIQENISKNLKIIDVSGCSVSSEAMSQLLSKACNLTELRAWSCLRLNDDFLNCLIPRNLSSLKVLDLMDIHGFSNSAICSTFGLQKWPNLKYLRIRSSLNVDSFSGLPKDSILILS</sequence>
<evidence type="ECO:0000313" key="3">
    <source>
        <dbReference type="Proteomes" id="UP000187455"/>
    </source>
</evidence>
<comment type="caution">
    <text evidence="2">The sequence shown here is derived from an EMBL/GenBank/DDBJ whole genome shotgun (WGS) entry which is preliminary data.</text>
</comment>
<dbReference type="GO" id="GO:0031146">
    <property type="term" value="P:SCF-dependent proteasomal ubiquitin-dependent protein catabolic process"/>
    <property type="evidence" value="ECO:0007669"/>
    <property type="project" value="TreeGrafter"/>
</dbReference>
<organism evidence="2 3">
    <name type="scientific">Smittium mucronatum</name>
    <dbReference type="NCBI Taxonomy" id="133383"/>
    <lineage>
        <taxon>Eukaryota</taxon>
        <taxon>Fungi</taxon>
        <taxon>Fungi incertae sedis</taxon>
        <taxon>Zoopagomycota</taxon>
        <taxon>Kickxellomycotina</taxon>
        <taxon>Harpellomycetes</taxon>
        <taxon>Harpellales</taxon>
        <taxon>Legeriomycetaceae</taxon>
        <taxon>Smittium</taxon>
    </lineage>
</organism>
<dbReference type="Proteomes" id="UP000187455">
    <property type="component" value="Unassembled WGS sequence"/>
</dbReference>
<dbReference type="EMBL" id="LSSL01002709">
    <property type="protein sequence ID" value="OLY81157.1"/>
    <property type="molecule type" value="Genomic_DNA"/>
</dbReference>
<name>A0A1R0GWA4_9FUNG</name>
<dbReference type="Pfam" id="PF12937">
    <property type="entry name" value="F-box-like"/>
    <property type="match status" value="1"/>
</dbReference>
<feature type="domain" description="F-box" evidence="1">
    <location>
        <begin position="110"/>
        <end position="147"/>
    </location>
</feature>
<dbReference type="Gene3D" id="3.80.10.10">
    <property type="entry name" value="Ribonuclease Inhibitor"/>
    <property type="match status" value="2"/>
</dbReference>
<evidence type="ECO:0000313" key="2">
    <source>
        <dbReference type="EMBL" id="OLY81157.1"/>
    </source>
</evidence>
<evidence type="ECO:0000259" key="1">
    <source>
        <dbReference type="Pfam" id="PF12937"/>
    </source>
</evidence>
<protein>
    <submittedName>
        <fullName evidence="2">SCF E3 ubiquitin ligase complex F-box protein grrA</fullName>
    </submittedName>
</protein>
<dbReference type="InterPro" id="IPR001810">
    <property type="entry name" value="F-box_dom"/>
</dbReference>
<dbReference type="InterPro" id="IPR036047">
    <property type="entry name" value="F-box-like_dom_sf"/>
</dbReference>
<accession>A0A1R0GWA4</accession>
<gene>
    <name evidence="2" type="ORF">AYI68_g4741</name>
</gene>
<proteinExistence type="predicted"/>
<dbReference type="GO" id="GO:0019005">
    <property type="term" value="C:SCF ubiquitin ligase complex"/>
    <property type="evidence" value="ECO:0007669"/>
    <property type="project" value="TreeGrafter"/>
</dbReference>